<name>A0A813DPM4_POLGL</name>
<dbReference type="GO" id="GO:0000139">
    <property type="term" value="C:Golgi membrane"/>
    <property type="evidence" value="ECO:0007669"/>
    <property type="project" value="UniProtKB-SubCell"/>
</dbReference>
<comment type="similarity">
    <text evidence="2">Belongs to the COG8 family.</text>
</comment>
<keyword evidence="6" id="KW-0333">Golgi apparatus</keyword>
<dbReference type="PANTHER" id="PTHR21311">
    <property type="entry name" value="CONSERVED OLIGOMERIC GOLGI COMPLEX COMPONENT 8"/>
    <property type="match status" value="1"/>
</dbReference>
<evidence type="ECO:0000256" key="3">
    <source>
        <dbReference type="ARBA" id="ARBA00020983"/>
    </source>
</evidence>
<dbReference type="EMBL" id="CAJNNV010003925">
    <property type="protein sequence ID" value="CAE8589858.1"/>
    <property type="molecule type" value="Genomic_DNA"/>
</dbReference>
<dbReference type="InterPro" id="IPR006461">
    <property type="entry name" value="PLAC_motif_containing"/>
</dbReference>
<organism evidence="10 11">
    <name type="scientific">Polarella glacialis</name>
    <name type="common">Dinoflagellate</name>
    <dbReference type="NCBI Taxonomy" id="89957"/>
    <lineage>
        <taxon>Eukaryota</taxon>
        <taxon>Sar</taxon>
        <taxon>Alveolata</taxon>
        <taxon>Dinophyceae</taxon>
        <taxon>Suessiales</taxon>
        <taxon>Suessiaceae</taxon>
        <taxon>Polarella</taxon>
    </lineage>
</organism>
<dbReference type="AlphaFoldDB" id="A0A813DPM4"/>
<feature type="region of interest" description="Disordered" evidence="9">
    <location>
        <begin position="150"/>
        <end position="198"/>
    </location>
</feature>
<protein>
    <recommendedName>
        <fullName evidence="3">Conserved oligomeric Golgi complex subunit 8</fullName>
    </recommendedName>
    <alternativeName>
        <fullName evidence="8">Component of oligomeric Golgi complex 8</fullName>
    </alternativeName>
</protein>
<dbReference type="InterPro" id="IPR007255">
    <property type="entry name" value="COG8"/>
</dbReference>
<feature type="region of interest" description="Disordered" evidence="9">
    <location>
        <begin position="331"/>
        <end position="444"/>
    </location>
</feature>
<dbReference type="Pfam" id="PF04749">
    <property type="entry name" value="PLAC8"/>
    <property type="match status" value="1"/>
</dbReference>
<evidence type="ECO:0000256" key="5">
    <source>
        <dbReference type="ARBA" id="ARBA00022927"/>
    </source>
</evidence>
<feature type="non-terminal residue" evidence="10">
    <location>
        <position position="619"/>
    </location>
</feature>
<keyword evidence="5" id="KW-0653">Protein transport</keyword>
<dbReference type="GO" id="GO:0017119">
    <property type="term" value="C:Golgi transport complex"/>
    <property type="evidence" value="ECO:0007669"/>
    <property type="project" value="InterPro"/>
</dbReference>
<comment type="caution">
    <text evidence="10">The sequence shown here is derived from an EMBL/GenBank/DDBJ whole genome shotgun (WGS) entry which is preliminary data.</text>
</comment>
<comment type="subcellular location">
    <subcellularLocation>
        <location evidence="1">Golgi apparatus membrane</location>
        <topology evidence="1">Peripheral membrane protein</topology>
    </subcellularLocation>
</comment>
<dbReference type="Proteomes" id="UP000654075">
    <property type="component" value="Unassembled WGS sequence"/>
</dbReference>
<evidence type="ECO:0000256" key="2">
    <source>
        <dbReference type="ARBA" id="ARBA00006419"/>
    </source>
</evidence>
<keyword evidence="7" id="KW-0472">Membrane</keyword>
<evidence type="ECO:0000256" key="8">
    <source>
        <dbReference type="ARBA" id="ARBA00031347"/>
    </source>
</evidence>
<dbReference type="OrthoDB" id="10426686at2759"/>
<reference evidence="10" key="1">
    <citation type="submission" date="2021-02" db="EMBL/GenBank/DDBJ databases">
        <authorList>
            <person name="Dougan E. K."/>
            <person name="Rhodes N."/>
            <person name="Thang M."/>
            <person name="Chan C."/>
        </authorList>
    </citation>
    <scope>NUCLEOTIDE SEQUENCE</scope>
</reference>
<gene>
    <name evidence="10" type="ORF">PGLA1383_LOCUS8588</name>
</gene>
<dbReference type="GO" id="GO:0015031">
    <property type="term" value="P:protein transport"/>
    <property type="evidence" value="ECO:0007669"/>
    <property type="project" value="UniProtKB-KW"/>
</dbReference>
<sequence length="619" mass="66646">GTVGPGSTEGAAASGPGWLHPQALDLTRHRPLAVFANDFVQAFNELRQCTLYGLRVPVVSHCYECLMAAVNMLRSVVATQTLQPASSKASEFARMCRHFADILVPLIASHLEALFGSGGRLDVGSVVAAMVPDLIQAEVEVEYSHAGGLTELEEPPKHSPEAEQLPADSSATTSGQTRSDETAASPQSGYPPAVTQPPALNESLLEDSRIQSGHQTHNVSVPEHLSYTTGAVLRGSKKGIGTPPTCYNTGEISRFASFSMFGVSLALSAWLYQCCCMKRKARLTFDLNQLPESLQGRWLEQDGTTSWKVFVQEEKRKKVDEAAAELGSMILGSDGTAMAPNQQEMGKGSKGKGKGKGQGKGDLKGGGKGKDARDSKNGKDGKGKGNGGEKERVSGARTAVAVTDGSRRASVASFGANAPARGIGNAPASGRRMSTKPSEGQLQSGAGAATVMLEDLVADMMVELEADIGTKSRREHRLAMKKVTVDGMCSPCEDPDLCLTYMFCPLCRIADSCHTIGQPNWLTYWKVFWAYVICPCCWPCFNFYGRYRIRKAFQLKLEPHRDFAAHCLCSCCCGPCAHLQEARLIEAPVLFFKSKHKIVDFEISKMTVADLKAARGIRN</sequence>
<evidence type="ECO:0000313" key="10">
    <source>
        <dbReference type="EMBL" id="CAE8589858.1"/>
    </source>
</evidence>
<dbReference type="GO" id="GO:0006891">
    <property type="term" value="P:intra-Golgi vesicle-mediated transport"/>
    <property type="evidence" value="ECO:0007669"/>
    <property type="project" value="TreeGrafter"/>
</dbReference>
<evidence type="ECO:0000313" key="11">
    <source>
        <dbReference type="Proteomes" id="UP000654075"/>
    </source>
</evidence>
<evidence type="ECO:0000256" key="4">
    <source>
        <dbReference type="ARBA" id="ARBA00022448"/>
    </source>
</evidence>
<evidence type="ECO:0000256" key="7">
    <source>
        <dbReference type="ARBA" id="ARBA00023136"/>
    </source>
</evidence>
<accession>A0A813DPM4</accession>
<dbReference type="PANTHER" id="PTHR21311:SF0">
    <property type="entry name" value="CONSERVED OLIGOMERIC GOLGI COMPLEX SUBUNIT 8"/>
    <property type="match status" value="1"/>
</dbReference>
<proteinExistence type="inferred from homology"/>
<keyword evidence="4" id="KW-0813">Transport</keyword>
<feature type="compositionally biased region" description="Polar residues" evidence="9">
    <location>
        <begin position="435"/>
        <end position="444"/>
    </location>
</feature>
<feature type="compositionally biased region" description="Polar residues" evidence="9">
    <location>
        <begin position="167"/>
        <end position="188"/>
    </location>
</feature>
<evidence type="ECO:0000256" key="1">
    <source>
        <dbReference type="ARBA" id="ARBA00004395"/>
    </source>
</evidence>
<feature type="compositionally biased region" description="Basic and acidic residues" evidence="9">
    <location>
        <begin position="359"/>
        <end position="394"/>
    </location>
</feature>
<evidence type="ECO:0000256" key="9">
    <source>
        <dbReference type="SAM" id="MobiDB-lite"/>
    </source>
</evidence>
<evidence type="ECO:0000256" key="6">
    <source>
        <dbReference type="ARBA" id="ARBA00023034"/>
    </source>
</evidence>
<keyword evidence="11" id="KW-1185">Reference proteome</keyword>